<name>A0A0E9W626_ANGAN</name>
<accession>A0A0E9W626</accession>
<dbReference type="AlphaFoldDB" id="A0A0E9W626"/>
<sequence>MSEQRSPCLSLHRAFDTSFQSDTHISE</sequence>
<protein>
    <submittedName>
        <fullName evidence="1">Uncharacterized protein</fullName>
    </submittedName>
</protein>
<dbReference type="EMBL" id="GBXM01023654">
    <property type="protein sequence ID" value="JAH84923.1"/>
    <property type="molecule type" value="Transcribed_RNA"/>
</dbReference>
<reference evidence="1" key="2">
    <citation type="journal article" date="2015" name="Fish Shellfish Immunol.">
        <title>Early steps in the European eel (Anguilla anguilla)-Vibrio vulnificus interaction in the gills: Role of the RtxA13 toxin.</title>
        <authorList>
            <person name="Callol A."/>
            <person name="Pajuelo D."/>
            <person name="Ebbesson L."/>
            <person name="Teles M."/>
            <person name="MacKenzie S."/>
            <person name="Amaro C."/>
        </authorList>
    </citation>
    <scope>NUCLEOTIDE SEQUENCE</scope>
</reference>
<proteinExistence type="predicted"/>
<organism evidence="1">
    <name type="scientific">Anguilla anguilla</name>
    <name type="common">European freshwater eel</name>
    <name type="synonym">Muraena anguilla</name>
    <dbReference type="NCBI Taxonomy" id="7936"/>
    <lineage>
        <taxon>Eukaryota</taxon>
        <taxon>Metazoa</taxon>
        <taxon>Chordata</taxon>
        <taxon>Craniata</taxon>
        <taxon>Vertebrata</taxon>
        <taxon>Euteleostomi</taxon>
        <taxon>Actinopterygii</taxon>
        <taxon>Neopterygii</taxon>
        <taxon>Teleostei</taxon>
        <taxon>Anguilliformes</taxon>
        <taxon>Anguillidae</taxon>
        <taxon>Anguilla</taxon>
    </lineage>
</organism>
<evidence type="ECO:0000313" key="1">
    <source>
        <dbReference type="EMBL" id="JAH84923.1"/>
    </source>
</evidence>
<reference evidence="1" key="1">
    <citation type="submission" date="2014-11" db="EMBL/GenBank/DDBJ databases">
        <authorList>
            <person name="Amaro Gonzalez C."/>
        </authorList>
    </citation>
    <scope>NUCLEOTIDE SEQUENCE</scope>
</reference>